<dbReference type="AlphaFoldDB" id="A0A844GBC2"/>
<evidence type="ECO:0000313" key="1">
    <source>
        <dbReference type="EMBL" id="MTD33743.1"/>
    </source>
</evidence>
<dbReference type="Proteomes" id="UP000446658">
    <property type="component" value="Unassembled WGS sequence"/>
</dbReference>
<name>A0A844GBC2_9NEIS</name>
<organism evidence="1 2">
    <name type="scientific">Paludibacterium denitrificans</name>
    <dbReference type="NCBI Taxonomy" id="2675226"/>
    <lineage>
        <taxon>Bacteria</taxon>
        <taxon>Pseudomonadati</taxon>
        <taxon>Pseudomonadota</taxon>
        <taxon>Betaproteobacteria</taxon>
        <taxon>Neisseriales</taxon>
        <taxon>Chromobacteriaceae</taxon>
        <taxon>Paludibacterium</taxon>
    </lineage>
</organism>
<gene>
    <name evidence="1" type="ORF">GKE73_13940</name>
</gene>
<accession>A0A844GBC2</accession>
<dbReference type="EMBL" id="WLYX01000001">
    <property type="protein sequence ID" value="MTD33743.1"/>
    <property type="molecule type" value="Genomic_DNA"/>
</dbReference>
<reference evidence="1 2" key="1">
    <citation type="submission" date="2019-11" db="EMBL/GenBank/DDBJ databases">
        <title>Draft genome sequence of Paludibacterium sp. dN18-1.</title>
        <authorList>
            <person name="Im W.-T."/>
        </authorList>
    </citation>
    <scope>NUCLEOTIDE SEQUENCE [LARGE SCALE GENOMIC DNA]</scope>
    <source>
        <strain evidence="2">dN 18-1</strain>
    </source>
</reference>
<sequence length="136" mass="15851">MNLLDKIARNQFLLQLFPTGLSQPIHIGQINLDIGGRVYFNLHTRQKPEIEVAKWGAWGKDYNTIVIKLFAKSGESIEIKEWRNSHYDTLTTEENAKYITIRQKNNSFSLKLEVSNIIFQECTTYTDELEIENTKE</sequence>
<protein>
    <submittedName>
        <fullName evidence="1">Uncharacterized protein</fullName>
    </submittedName>
</protein>
<dbReference type="RefSeq" id="WP_230370831.1">
    <property type="nucleotide sequence ID" value="NZ_WLYX01000001.1"/>
</dbReference>
<evidence type="ECO:0000313" key="2">
    <source>
        <dbReference type="Proteomes" id="UP000446658"/>
    </source>
</evidence>
<comment type="caution">
    <text evidence="1">The sequence shown here is derived from an EMBL/GenBank/DDBJ whole genome shotgun (WGS) entry which is preliminary data.</text>
</comment>
<proteinExistence type="predicted"/>
<keyword evidence="2" id="KW-1185">Reference proteome</keyword>